<organism evidence="12 13">
    <name type="scientific">Dielma fastidiosa</name>
    <dbReference type="NCBI Taxonomy" id="1034346"/>
    <lineage>
        <taxon>Bacteria</taxon>
        <taxon>Bacillati</taxon>
        <taxon>Bacillota</taxon>
        <taxon>Erysipelotrichia</taxon>
        <taxon>Erysipelotrichales</taxon>
        <taxon>Erysipelotrichaceae</taxon>
        <taxon>Dielma</taxon>
    </lineage>
</organism>
<comment type="cofactor">
    <cofactor evidence="10">
        <name>[4Fe-4S] cluster</name>
        <dbReference type="ChEBI" id="CHEBI:49883"/>
    </cofactor>
    <text evidence="10">Binds 1 [4Fe-4S] cluster. The cluster is coordinated with 3 cysteines and an exchangeable S-adenosyl-L-methionine.</text>
</comment>
<evidence type="ECO:0000259" key="11">
    <source>
        <dbReference type="PROSITE" id="PS51918"/>
    </source>
</evidence>
<evidence type="ECO:0000313" key="13">
    <source>
        <dbReference type="Proteomes" id="UP000247612"/>
    </source>
</evidence>
<reference evidence="12 13" key="1">
    <citation type="submission" date="2018-05" db="EMBL/GenBank/DDBJ databases">
        <title>Genomic Encyclopedia of Type Strains, Phase IV (KMG-IV): sequencing the most valuable type-strain genomes for metagenomic binning, comparative biology and taxonomic classification.</title>
        <authorList>
            <person name="Goeker M."/>
        </authorList>
    </citation>
    <scope>NUCLEOTIDE SEQUENCE [LARGE SCALE GENOMIC DNA]</scope>
    <source>
        <strain evidence="12 13">JC118</strain>
    </source>
</reference>
<evidence type="ECO:0000256" key="8">
    <source>
        <dbReference type="ARBA" id="ARBA00023004"/>
    </source>
</evidence>
<dbReference type="Gene3D" id="3.20.20.70">
    <property type="entry name" value="Aldolase class I"/>
    <property type="match status" value="1"/>
</dbReference>
<evidence type="ECO:0000256" key="1">
    <source>
        <dbReference type="ARBA" id="ARBA00003141"/>
    </source>
</evidence>
<dbReference type="NCBIfam" id="TIGR02493">
    <property type="entry name" value="PFLA"/>
    <property type="match status" value="1"/>
</dbReference>
<evidence type="ECO:0000313" key="12">
    <source>
        <dbReference type="EMBL" id="PXX78280.1"/>
    </source>
</evidence>
<evidence type="ECO:0000256" key="10">
    <source>
        <dbReference type="RuleBase" id="RU362053"/>
    </source>
</evidence>
<accession>A0A318KLD6</accession>
<dbReference type="PANTHER" id="PTHR30352:SF5">
    <property type="entry name" value="PYRUVATE FORMATE-LYASE 1-ACTIVATING ENZYME"/>
    <property type="match status" value="1"/>
</dbReference>
<dbReference type="EC" id="1.97.1.4" evidence="10"/>
<evidence type="ECO:0000256" key="5">
    <source>
        <dbReference type="ARBA" id="ARBA00022691"/>
    </source>
</evidence>
<dbReference type="InterPro" id="IPR001989">
    <property type="entry name" value="Radical_activat_CS"/>
</dbReference>
<dbReference type="SFLD" id="SFLDG01066">
    <property type="entry name" value="organic_radical-activating_enz"/>
    <property type="match status" value="1"/>
</dbReference>
<evidence type="ECO:0000256" key="4">
    <source>
        <dbReference type="ARBA" id="ARBA00022485"/>
    </source>
</evidence>
<dbReference type="GO" id="GO:0043365">
    <property type="term" value="F:[formate-C-acetyltransferase]-activating enzyme activity"/>
    <property type="evidence" value="ECO:0007669"/>
    <property type="project" value="UniProtKB-UniRule"/>
</dbReference>
<dbReference type="EMBL" id="QJKH01000008">
    <property type="protein sequence ID" value="PXX78280.1"/>
    <property type="molecule type" value="Genomic_DNA"/>
</dbReference>
<comment type="function">
    <text evidence="1 10">Activation of pyruvate formate-lyase under anaerobic conditions by generation of an organic free radical, using S-adenosylmethionine and reduced flavodoxin as cosubstrates to produce 5'-deoxy-adenosine.</text>
</comment>
<dbReference type="OrthoDB" id="9782387at2"/>
<dbReference type="STRING" id="1034346.GCA_000313565_00390"/>
<keyword evidence="13" id="KW-1185">Reference proteome</keyword>
<proteinExistence type="inferred from homology"/>
<comment type="similarity">
    <text evidence="2 10">Belongs to the organic radical-activating enzymes family.</text>
</comment>
<dbReference type="InterPro" id="IPR012838">
    <property type="entry name" value="PFL1_activating"/>
</dbReference>
<keyword evidence="8 10" id="KW-0408">Iron</keyword>
<dbReference type="GO" id="GO:0051539">
    <property type="term" value="F:4 iron, 4 sulfur cluster binding"/>
    <property type="evidence" value="ECO:0007669"/>
    <property type="project" value="UniProtKB-UniRule"/>
</dbReference>
<dbReference type="PANTHER" id="PTHR30352">
    <property type="entry name" value="PYRUVATE FORMATE-LYASE-ACTIVATING ENZYME"/>
    <property type="match status" value="1"/>
</dbReference>
<gene>
    <name evidence="12" type="ORF">DES51_108208</name>
</gene>
<comment type="catalytic activity">
    <reaction evidence="10">
        <text>glycyl-[formate C-acetyltransferase] + reduced [flavodoxin] + S-adenosyl-L-methionine = glycin-2-yl radical-[formate C-acetyltransferase] + semiquinone [flavodoxin] + 5'-deoxyadenosine + L-methionine + H(+)</text>
        <dbReference type="Rhea" id="RHEA:19225"/>
        <dbReference type="Rhea" id="RHEA-COMP:10622"/>
        <dbReference type="Rhea" id="RHEA-COMP:12190"/>
        <dbReference type="Rhea" id="RHEA-COMP:12191"/>
        <dbReference type="Rhea" id="RHEA-COMP:14480"/>
        <dbReference type="ChEBI" id="CHEBI:15378"/>
        <dbReference type="ChEBI" id="CHEBI:17319"/>
        <dbReference type="ChEBI" id="CHEBI:29947"/>
        <dbReference type="ChEBI" id="CHEBI:32722"/>
        <dbReference type="ChEBI" id="CHEBI:57618"/>
        <dbReference type="ChEBI" id="CHEBI:57844"/>
        <dbReference type="ChEBI" id="CHEBI:59789"/>
        <dbReference type="ChEBI" id="CHEBI:140311"/>
        <dbReference type="EC" id="1.97.1.4"/>
    </reaction>
</comment>
<evidence type="ECO:0000256" key="2">
    <source>
        <dbReference type="ARBA" id="ARBA00009777"/>
    </source>
</evidence>
<dbReference type="Proteomes" id="UP000247612">
    <property type="component" value="Unassembled WGS sequence"/>
</dbReference>
<keyword evidence="12" id="KW-0456">Lyase</keyword>
<feature type="domain" description="Radical SAM core" evidence="11">
    <location>
        <begin position="15"/>
        <end position="239"/>
    </location>
</feature>
<keyword evidence="5 10" id="KW-0949">S-adenosyl-L-methionine</keyword>
<dbReference type="InterPro" id="IPR058240">
    <property type="entry name" value="rSAM_sf"/>
</dbReference>
<dbReference type="RefSeq" id="WP_022936693.1">
    <property type="nucleotide sequence ID" value="NZ_CABKRQ010000001.1"/>
</dbReference>
<name>A0A318KLD6_9FIRM</name>
<dbReference type="PROSITE" id="PS01087">
    <property type="entry name" value="RADICAL_ACTIVATING"/>
    <property type="match status" value="1"/>
</dbReference>
<dbReference type="SFLD" id="SFLDS00029">
    <property type="entry name" value="Radical_SAM"/>
    <property type="match status" value="1"/>
</dbReference>
<evidence type="ECO:0000256" key="6">
    <source>
        <dbReference type="ARBA" id="ARBA00022723"/>
    </source>
</evidence>
<dbReference type="AlphaFoldDB" id="A0A318KLD6"/>
<dbReference type="InterPro" id="IPR007197">
    <property type="entry name" value="rSAM"/>
</dbReference>
<dbReference type="CDD" id="cd01335">
    <property type="entry name" value="Radical_SAM"/>
    <property type="match status" value="1"/>
</dbReference>
<evidence type="ECO:0000256" key="3">
    <source>
        <dbReference type="ARBA" id="ARBA00021356"/>
    </source>
</evidence>
<dbReference type="GO" id="GO:0005737">
    <property type="term" value="C:cytoplasm"/>
    <property type="evidence" value="ECO:0007669"/>
    <property type="project" value="UniProtKB-SubCell"/>
</dbReference>
<dbReference type="InterPro" id="IPR034457">
    <property type="entry name" value="Organic_radical-activating"/>
</dbReference>
<dbReference type="GO" id="GO:0046872">
    <property type="term" value="F:metal ion binding"/>
    <property type="evidence" value="ECO:0007669"/>
    <property type="project" value="UniProtKB-UniRule"/>
</dbReference>
<evidence type="ECO:0000256" key="7">
    <source>
        <dbReference type="ARBA" id="ARBA00023002"/>
    </source>
</evidence>
<sequence length="244" mass="27674">MTQGRIHSIETFGTVDGPGIRFVLFMQGCPMRCLYCHNPDTWNLENGVLKTPDEILHEILKYRPYYKDTGGLTISGGEACLQLDFVLELFALCKKEGIHTCLDTSGITFNQKDDRYLKLCELCDLVLLDMKQMNSAKHKKLCGFENDRVFAFASFLAQHHVPVWIRHVLVPGLTDDAEHLMAMRKWIDTLSNVEKVEVLPYHTMGIVKYQSLGLDYPLAGVNAPSAEKVIMAREILCGDQHEKI</sequence>
<comment type="caution">
    <text evidence="12">The sequence shown here is derived from an EMBL/GenBank/DDBJ whole genome shotgun (WGS) entry which is preliminary data.</text>
</comment>
<keyword evidence="7 10" id="KW-0560">Oxidoreductase</keyword>
<protein>
    <recommendedName>
        <fullName evidence="3 10">Pyruvate formate-lyase-activating enzyme</fullName>
        <ecNumber evidence="10">1.97.1.4</ecNumber>
    </recommendedName>
</protein>
<dbReference type="Pfam" id="PF04055">
    <property type="entry name" value="Radical_SAM"/>
    <property type="match status" value="1"/>
</dbReference>
<keyword evidence="9 10" id="KW-0411">Iron-sulfur</keyword>
<keyword evidence="4 10" id="KW-0004">4Fe-4S</keyword>
<dbReference type="PROSITE" id="PS51918">
    <property type="entry name" value="RADICAL_SAM"/>
    <property type="match status" value="1"/>
</dbReference>
<keyword evidence="6 10" id="KW-0479">Metal-binding</keyword>
<dbReference type="SUPFAM" id="SSF102114">
    <property type="entry name" value="Radical SAM enzymes"/>
    <property type="match status" value="1"/>
</dbReference>
<comment type="subcellular location">
    <subcellularLocation>
        <location evidence="10">Cytoplasm</location>
    </subcellularLocation>
</comment>
<keyword evidence="12" id="KW-0670">Pyruvate</keyword>
<dbReference type="GO" id="GO:0016829">
    <property type="term" value="F:lyase activity"/>
    <property type="evidence" value="ECO:0007669"/>
    <property type="project" value="UniProtKB-KW"/>
</dbReference>
<evidence type="ECO:0000256" key="9">
    <source>
        <dbReference type="ARBA" id="ARBA00023014"/>
    </source>
</evidence>
<dbReference type="InterPro" id="IPR013785">
    <property type="entry name" value="Aldolase_TIM"/>
</dbReference>
<keyword evidence="10" id="KW-0963">Cytoplasm</keyword>